<dbReference type="Proteomes" id="UP000636110">
    <property type="component" value="Unassembled WGS sequence"/>
</dbReference>
<evidence type="ECO:0000259" key="6">
    <source>
        <dbReference type="Pfam" id="PF07980"/>
    </source>
</evidence>
<comment type="caution">
    <text evidence="8">The sequence shown here is derived from an EMBL/GenBank/DDBJ whole genome shotgun (WGS) entry which is preliminary data.</text>
</comment>
<evidence type="ECO:0000256" key="4">
    <source>
        <dbReference type="ARBA" id="ARBA00023136"/>
    </source>
</evidence>
<dbReference type="Pfam" id="PF14322">
    <property type="entry name" value="SusD-like_3"/>
    <property type="match status" value="1"/>
</dbReference>
<comment type="similarity">
    <text evidence="2">Belongs to the SusD family.</text>
</comment>
<dbReference type="InterPro" id="IPR011990">
    <property type="entry name" value="TPR-like_helical_dom_sf"/>
</dbReference>
<dbReference type="EMBL" id="WNXC01000009">
    <property type="protein sequence ID" value="MBB2151384.1"/>
    <property type="molecule type" value="Genomic_DNA"/>
</dbReference>
<feature type="domain" description="RagB/SusD" evidence="6">
    <location>
        <begin position="357"/>
        <end position="435"/>
    </location>
</feature>
<keyword evidence="3" id="KW-0732">Signal</keyword>
<dbReference type="Gene3D" id="1.25.40.390">
    <property type="match status" value="1"/>
</dbReference>
<comment type="subcellular location">
    <subcellularLocation>
        <location evidence="1">Cell outer membrane</location>
    </subcellularLocation>
</comment>
<evidence type="ECO:0000256" key="2">
    <source>
        <dbReference type="ARBA" id="ARBA00006275"/>
    </source>
</evidence>
<evidence type="ECO:0000256" key="1">
    <source>
        <dbReference type="ARBA" id="ARBA00004442"/>
    </source>
</evidence>
<keyword evidence="5" id="KW-0998">Cell outer membrane</keyword>
<accession>A0ABR6F1I5</accession>
<gene>
    <name evidence="8" type="ORF">GM920_20960</name>
</gene>
<evidence type="ECO:0000313" key="8">
    <source>
        <dbReference type="EMBL" id="MBB2151384.1"/>
    </source>
</evidence>
<dbReference type="RefSeq" id="WP_182961170.1">
    <property type="nucleotide sequence ID" value="NZ_WNXC01000009.1"/>
</dbReference>
<dbReference type="PROSITE" id="PS51257">
    <property type="entry name" value="PROKAR_LIPOPROTEIN"/>
    <property type="match status" value="1"/>
</dbReference>
<feature type="domain" description="SusD-like N-terminal" evidence="7">
    <location>
        <begin position="23"/>
        <end position="233"/>
    </location>
</feature>
<keyword evidence="4" id="KW-0472">Membrane</keyword>
<evidence type="ECO:0000313" key="9">
    <source>
        <dbReference type="Proteomes" id="UP000636110"/>
    </source>
</evidence>
<name>A0ABR6F1I5_9SPHI</name>
<dbReference type="SUPFAM" id="SSF48452">
    <property type="entry name" value="TPR-like"/>
    <property type="match status" value="1"/>
</dbReference>
<keyword evidence="9" id="KW-1185">Reference proteome</keyword>
<proteinExistence type="inferred from homology"/>
<reference evidence="8 9" key="1">
    <citation type="submission" date="2019-11" db="EMBL/GenBank/DDBJ databases">
        <title>Description of Pedobacter sp. LMG 31462T.</title>
        <authorList>
            <person name="Carlier A."/>
            <person name="Qi S."/>
            <person name="Vandamme P."/>
        </authorList>
    </citation>
    <scope>NUCLEOTIDE SEQUENCE [LARGE SCALE GENOMIC DNA]</scope>
    <source>
        <strain evidence="8 9">LMG 31462</strain>
    </source>
</reference>
<sequence length="467" mass="53053">MRNKYKYLIVAIVAVAFFSSCKKFLEVTPEDQLTEDQVFSSKKNVDAAMNGLYVNIGTKGLYGETLTLNTPEIFAQRFNIPATHSMYKFHLINFTDGTVSTKMSEIWTAAYDIIFKSNVFRARLEKSRGILDAKTDSLYRGEALAIRAMLHFDLLRFFGPVYSTKDSVLKSIPYNTQSDVAVMPFESANNIMSHIVADLKAAERLVSSNLAVSLDKKYKFHYYAVKALQARVFMYRGDKVSALAAAKVIIDNQQKFPWVLRGNLTTEKINPDLIFSSEMIMGVYNSDLYASQLKLYDDAVEAKNILAPLDLRLNAVFESNTEDFRFGYNQLWRTSGNKSYKTFCKYLDIDDKDKPWRNTVPLLKLSEMYYIAAECEPDKATAVGYLNTVRLNRSLTALALSLTDAQLKAELQKEYIKEFFGEGQLYFYYKRTNATAVPSGTSATATTPMYTEKYVAPIPQTELDNRN</sequence>
<dbReference type="InterPro" id="IPR012944">
    <property type="entry name" value="SusD_RagB_dom"/>
</dbReference>
<protein>
    <submittedName>
        <fullName evidence="8">RagB/SusD family nutrient uptake outer membrane protein</fullName>
    </submittedName>
</protein>
<evidence type="ECO:0000259" key="7">
    <source>
        <dbReference type="Pfam" id="PF14322"/>
    </source>
</evidence>
<dbReference type="Pfam" id="PF07980">
    <property type="entry name" value="SusD_RagB"/>
    <property type="match status" value="1"/>
</dbReference>
<evidence type="ECO:0000256" key="3">
    <source>
        <dbReference type="ARBA" id="ARBA00022729"/>
    </source>
</evidence>
<organism evidence="8 9">
    <name type="scientific">Pedobacter gandavensis</name>
    <dbReference type="NCBI Taxonomy" id="2679963"/>
    <lineage>
        <taxon>Bacteria</taxon>
        <taxon>Pseudomonadati</taxon>
        <taxon>Bacteroidota</taxon>
        <taxon>Sphingobacteriia</taxon>
        <taxon>Sphingobacteriales</taxon>
        <taxon>Sphingobacteriaceae</taxon>
        <taxon>Pedobacter</taxon>
    </lineage>
</organism>
<dbReference type="InterPro" id="IPR033985">
    <property type="entry name" value="SusD-like_N"/>
</dbReference>
<evidence type="ECO:0000256" key="5">
    <source>
        <dbReference type="ARBA" id="ARBA00023237"/>
    </source>
</evidence>